<keyword evidence="8 10" id="KW-0704">Schiff base</keyword>
<feature type="modified residue" description="Pyruvic acid (Ser); by autocatalysis" evidence="10">
    <location>
        <position position="63"/>
    </location>
</feature>
<comment type="catalytic activity">
    <reaction evidence="10">
        <text>S-adenosyl-L-methionine + H(+) = S-adenosyl 3-(methylsulfanyl)propylamine + CO2</text>
        <dbReference type="Rhea" id="RHEA:15981"/>
        <dbReference type="ChEBI" id="CHEBI:15378"/>
        <dbReference type="ChEBI" id="CHEBI:16526"/>
        <dbReference type="ChEBI" id="CHEBI:57443"/>
        <dbReference type="ChEBI" id="CHEBI:59789"/>
        <dbReference type="EC" id="4.1.1.50"/>
    </reaction>
</comment>
<dbReference type="OrthoDB" id="9793120at2"/>
<dbReference type="eggNOG" id="COG1586">
    <property type="taxonomic scope" value="Bacteria"/>
</dbReference>
<dbReference type="PANTHER" id="PTHR33866:SF2">
    <property type="entry name" value="S-ADENOSYLMETHIONINE DECARBOXYLASE PROENZYME"/>
    <property type="match status" value="1"/>
</dbReference>
<dbReference type="GO" id="GO:0005829">
    <property type="term" value="C:cytosol"/>
    <property type="evidence" value="ECO:0007669"/>
    <property type="project" value="TreeGrafter"/>
</dbReference>
<keyword evidence="12" id="KW-1185">Reference proteome</keyword>
<keyword evidence="2 10" id="KW-0210">Decarboxylase</keyword>
<dbReference type="Pfam" id="PF02675">
    <property type="entry name" value="AdoMet_dc"/>
    <property type="match status" value="1"/>
</dbReference>
<evidence type="ECO:0000256" key="6">
    <source>
        <dbReference type="ARBA" id="ARBA00023145"/>
    </source>
</evidence>
<evidence type="ECO:0000256" key="9">
    <source>
        <dbReference type="ARBA" id="ARBA00023317"/>
    </source>
</evidence>
<keyword evidence="1 10" id="KW-0949">S-adenosyl-L-methionine</keyword>
<feature type="chain" id="PRO_5023284490" description="S-adenosylmethionine decarboxylase beta chain" evidence="10">
    <location>
        <begin position="1"/>
        <end position="62"/>
    </location>
</feature>
<dbReference type="GO" id="GO:0008295">
    <property type="term" value="P:spermidine biosynthetic process"/>
    <property type="evidence" value="ECO:0007669"/>
    <property type="project" value="UniProtKB-UniRule"/>
</dbReference>
<organism evidence="11 12">
    <name type="scientific">Megalodesulfovibrio gigas (strain ATCC 19364 / DSM 1382 / NCIMB 9332 / VKM B-1759)</name>
    <name type="common">Desulfovibrio gigas</name>
    <dbReference type="NCBI Taxonomy" id="1121448"/>
    <lineage>
        <taxon>Bacteria</taxon>
        <taxon>Pseudomonadati</taxon>
        <taxon>Thermodesulfobacteriota</taxon>
        <taxon>Desulfovibrionia</taxon>
        <taxon>Desulfovibrionales</taxon>
        <taxon>Desulfovibrionaceae</taxon>
        <taxon>Megalodesulfovibrio</taxon>
    </lineage>
</organism>
<proteinExistence type="inferred from homology"/>
<keyword evidence="4 10" id="KW-0745">Spermidine biosynthesis</keyword>
<accession>T2GEN3</accession>
<keyword evidence="5 10" id="KW-0620">Polyamine biosynthesis</keyword>
<dbReference type="HOGENOM" id="CLU_125470_2_3_7"/>
<dbReference type="EC" id="4.1.1.50" evidence="10"/>
<dbReference type="HAMAP" id="MF_00464">
    <property type="entry name" value="AdoMetDC_1"/>
    <property type="match status" value="1"/>
</dbReference>
<comment type="PTM">
    <text evidence="10">Is synthesized initially as an inactive proenzyme. Formation of the active enzyme involves a self-maturation process in which the active site pyruvoyl group is generated from an internal serine residue via an autocatalytic post-translational modification. Two non-identical subunits are generated from the proenzyme in this reaction, and the pyruvate is formed at the N-terminus of the alpha chain, which is derived from the carboxyl end of the proenzyme. The post-translation cleavage follows an unusual pathway, termed non-hydrolytic serinolysis, in which the side chain hydroxyl group of the serine supplies its oxygen atom to form the C-terminus of the beta chain, while the remainder of the serine residue undergoes an oxidative deamination to produce ammonia and the pyruvoyl group blocking the N-terminus of the alpha chain.</text>
</comment>
<keyword evidence="6 10" id="KW-0865">Zymogen</keyword>
<reference evidence="11 12" key="1">
    <citation type="journal article" date="2013" name="J. Bacteriol.">
        <title>Roles of HynAB and Ech, the only two hydrogenases found in the model sulfate reducer Desulfovibrio gigas.</title>
        <authorList>
            <person name="Morais-Silva F.O."/>
            <person name="Santos C.I."/>
            <person name="Rodrigues R."/>
            <person name="Pereira I.A."/>
            <person name="Rodrigues-Pousada C."/>
        </authorList>
    </citation>
    <scope>NUCLEOTIDE SEQUENCE [LARGE SCALE GENOMIC DNA]</scope>
    <source>
        <strain evidence="12">ATCC 19364 / DSM 1382 / NCIMB 9332 / VKM B-1759</strain>
    </source>
</reference>
<evidence type="ECO:0000256" key="4">
    <source>
        <dbReference type="ARBA" id="ARBA00023066"/>
    </source>
</evidence>
<dbReference type="UniPathway" id="UPA00331">
    <property type="reaction ID" value="UER00451"/>
</dbReference>
<dbReference type="Gene3D" id="3.30.160.750">
    <property type="match status" value="1"/>
</dbReference>
<feature type="chain" id="PRO_5023284489" description="S-adenosylmethionine decarboxylase alpha chain" evidence="10">
    <location>
        <begin position="63"/>
        <end position="120"/>
    </location>
</feature>
<evidence type="ECO:0000256" key="3">
    <source>
        <dbReference type="ARBA" id="ARBA00022813"/>
    </source>
</evidence>
<dbReference type="InterPro" id="IPR042284">
    <property type="entry name" value="AdoMetDC_N"/>
</dbReference>
<gene>
    <name evidence="10" type="primary">speH</name>
    <name evidence="11" type="ORF">DGI_2893</name>
</gene>
<dbReference type="STRING" id="1121448.DGI_2893"/>
<comment type="function">
    <text evidence="10">Catalyzes the decarboxylation of S-adenosylmethionine to S-adenosylmethioninamine (dcAdoMet), the propylamine donor required for the synthesis of the polyamines spermine and spermidine from the diamine putrescine.</text>
</comment>
<feature type="active site" description="Proton acceptor; for processing activity" evidence="10">
    <location>
        <position position="68"/>
    </location>
</feature>
<dbReference type="RefSeq" id="WP_021761671.1">
    <property type="nucleotide sequence ID" value="NC_022444.1"/>
</dbReference>
<evidence type="ECO:0000313" key="11">
    <source>
        <dbReference type="EMBL" id="AGW14619.1"/>
    </source>
</evidence>
<dbReference type="AlphaFoldDB" id="T2GEN3"/>
<keyword evidence="3 10" id="KW-0068">Autocatalytic cleavage</keyword>
<dbReference type="InterPro" id="IPR042286">
    <property type="entry name" value="AdoMetDC_C"/>
</dbReference>
<dbReference type="PATRIC" id="fig|1121448.10.peg.2855"/>
<comment type="similarity">
    <text evidence="10">Belongs to the prokaryotic AdoMetDC family. Type 1 subfamily.</text>
</comment>
<sequence length="120" mass="12798">MRITGVHCLLDCYGCPRDVLDDVAGLETLVRRAADEAGATVLEVTSRAFSPSGVTVLALLAESHLSIHTWPEQGYAAADCFTCGMHFQPQRACECLLAGLQAAGHTLRVVHRSNDGNCGE</sequence>
<keyword evidence="9 10" id="KW-0670">Pyruvate</keyword>
<dbReference type="GO" id="GO:0004014">
    <property type="term" value="F:adenosylmethionine decarboxylase activity"/>
    <property type="evidence" value="ECO:0007669"/>
    <property type="project" value="UniProtKB-UniRule"/>
</dbReference>
<dbReference type="EMBL" id="CP006585">
    <property type="protein sequence ID" value="AGW14619.1"/>
    <property type="molecule type" value="Genomic_DNA"/>
</dbReference>
<dbReference type="InterPro" id="IPR003826">
    <property type="entry name" value="AdoMetDC_fam_prok"/>
</dbReference>
<evidence type="ECO:0000256" key="1">
    <source>
        <dbReference type="ARBA" id="ARBA00022691"/>
    </source>
</evidence>
<dbReference type="InterPro" id="IPR016067">
    <property type="entry name" value="S-AdoMet_deCO2ase_core"/>
</dbReference>
<dbReference type="KEGG" id="dgg:DGI_2893"/>
<name>T2GEN3_MEGG1</name>
<dbReference type="NCBIfam" id="TIGR03330">
    <property type="entry name" value="SAM_DCase_Bsu"/>
    <property type="match status" value="1"/>
</dbReference>
<evidence type="ECO:0000256" key="7">
    <source>
        <dbReference type="ARBA" id="ARBA00023239"/>
    </source>
</evidence>
<comment type="cofactor">
    <cofactor evidence="10">
        <name>pyruvate</name>
        <dbReference type="ChEBI" id="CHEBI:15361"/>
    </cofactor>
    <text evidence="10">Binds 1 pyruvoyl group covalently per subunit.</text>
</comment>
<feature type="active site" description="Proton donor; for catalytic activity" evidence="10">
    <location>
        <position position="83"/>
    </location>
</feature>
<evidence type="ECO:0000256" key="8">
    <source>
        <dbReference type="ARBA" id="ARBA00023270"/>
    </source>
</evidence>
<comment type="pathway">
    <text evidence="10">Amine and polyamine biosynthesis; S-adenosylmethioninamine biosynthesis; S-adenosylmethioninamine from S-adenosyl-L-methionine: step 1/1.</text>
</comment>
<keyword evidence="7 10" id="KW-0456">Lyase</keyword>
<comment type="subunit">
    <text evidence="10">Heterotetramer of two alpha and two beta chains arranged as a dimer of alpha/beta heterodimers.</text>
</comment>
<feature type="active site" description="Schiff-base intermediate with substrate; via pyruvic acid" evidence="10">
    <location>
        <position position="63"/>
    </location>
</feature>
<protein>
    <recommendedName>
        <fullName evidence="10">S-adenosylmethionine decarboxylase proenzyme</fullName>
        <shortName evidence="10">AdoMetDC</shortName>
        <shortName evidence="10">SAMDC</shortName>
        <ecNumber evidence="10">4.1.1.50</ecNumber>
    </recommendedName>
    <component>
        <recommendedName>
            <fullName evidence="10">S-adenosylmethionine decarboxylase beta chain</fullName>
        </recommendedName>
    </component>
    <component>
        <recommendedName>
            <fullName evidence="10">S-adenosylmethionine decarboxylase alpha chain</fullName>
        </recommendedName>
    </component>
</protein>
<dbReference type="InterPro" id="IPR017716">
    <property type="entry name" value="S-AdoMet_deCOase_pro-enz"/>
</dbReference>
<reference evidence="12" key="2">
    <citation type="submission" date="2013-07" db="EMBL/GenBank/DDBJ databases">
        <authorList>
            <person name="Morais-Silva F.O."/>
            <person name="Rezende A.M."/>
            <person name="Pimentel C."/>
            <person name="Resende D.M."/>
            <person name="Santos C.I."/>
            <person name="Clemente C."/>
            <person name="de Oliveira L.M."/>
            <person name="da Silva S.M."/>
            <person name="Costa D.A."/>
            <person name="Varela-Raposo A."/>
            <person name="Horacio E.C.A."/>
            <person name="Matos M."/>
            <person name="Flores O."/>
            <person name="Ruiz J.C."/>
            <person name="Rodrigues-Pousada C."/>
        </authorList>
    </citation>
    <scope>NUCLEOTIDE SEQUENCE [LARGE SCALE GENOMIC DNA]</scope>
    <source>
        <strain evidence="12">ATCC 19364 / DSM 1382 / NCIMB 9332 / VKM B-1759</strain>
    </source>
</reference>
<dbReference type="PANTHER" id="PTHR33866">
    <property type="entry name" value="S-ADENOSYLMETHIONINE DECARBOXYLASE PROENZYME"/>
    <property type="match status" value="1"/>
</dbReference>
<evidence type="ECO:0000256" key="5">
    <source>
        <dbReference type="ARBA" id="ARBA00023115"/>
    </source>
</evidence>
<feature type="site" description="Cleavage (non-hydrolytic); by autolysis" evidence="10">
    <location>
        <begin position="62"/>
        <end position="63"/>
    </location>
</feature>
<evidence type="ECO:0000313" key="12">
    <source>
        <dbReference type="Proteomes" id="UP000016587"/>
    </source>
</evidence>
<evidence type="ECO:0000256" key="2">
    <source>
        <dbReference type="ARBA" id="ARBA00022793"/>
    </source>
</evidence>
<evidence type="ECO:0000256" key="10">
    <source>
        <dbReference type="HAMAP-Rule" id="MF_00464"/>
    </source>
</evidence>
<dbReference type="Proteomes" id="UP000016587">
    <property type="component" value="Chromosome"/>
</dbReference>
<dbReference type="SUPFAM" id="SSF56276">
    <property type="entry name" value="S-adenosylmethionine decarboxylase"/>
    <property type="match status" value="1"/>
</dbReference>
<dbReference type="Gene3D" id="3.30.360.110">
    <property type="entry name" value="S-adenosylmethionine decarboxylase domain"/>
    <property type="match status" value="1"/>
</dbReference>